<dbReference type="NCBIfam" id="TIGR02258">
    <property type="entry name" value="2_5_ligase"/>
    <property type="match status" value="1"/>
</dbReference>
<feature type="active site" description="Proton donor" evidence="2">
    <location>
        <position position="46"/>
    </location>
</feature>
<dbReference type="GO" id="GO:0016874">
    <property type="term" value="F:ligase activity"/>
    <property type="evidence" value="ECO:0007669"/>
    <property type="project" value="UniProtKB-KW"/>
</dbReference>
<dbReference type="HAMAP" id="MF_01940">
    <property type="entry name" value="RNA_CPDase"/>
    <property type="match status" value="1"/>
</dbReference>
<sequence length="182" mass="20096">MDEETPATTRHRVFFALWPDEALRDGLARLARSLRGGRPVPRGHLHLTLAFAGLVTAEQVACLQRAAAGVRAPAFTLRLQTLGGFARARVAHVAPDEQDLPPALPELAGQLNRALVACGVPAERRGFRPHVTLRRDARPPRPRSVSLPEWSVDRFVLVESGDRGRPGPYRVLAEWLLQRSTE</sequence>
<feature type="domain" description="Phosphoesterase HXTX" evidence="3">
    <location>
        <begin position="18"/>
        <end position="90"/>
    </location>
</feature>
<name>Q0ABC1_ALKEH</name>
<dbReference type="HOGENOM" id="CLU_081251_0_1_6"/>
<accession>Q0ABC1</accession>
<dbReference type="Proteomes" id="UP000001962">
    <property type="component" value="Chromosome"/>
</dbReference>
<evidence type="ECO:0000313" key="4">
    <source>
        <dbReference type="EMBL" id="ABI55866.1"/>
    </source>
</evidence>
<keyword evidence="1 2" id="KW-0378">Hydrolase</keyword>
<comment type="similarity">
    <text evidence="2">Belongs to the 2H phosphoesterase superfamily. ThpR family.</text>
</comment>
<feature type="short sequence motif" description="HXTX 1" evidence="2">
    <location>
        <begin position="46"/>
        <end position="49"/>
    </location>
</feature>
<comment type="catalytic activity">
    <reaction evidence="2">
        <text>a 3'-end 2',3'-cyclophospho-ribonucleotide-RNA + H2O = a 3'-end 2'-phospho-ribonucleotide-RNA + H(+)</text>
        <dbReference type="Rhea" id="RHEA:11828"/>
        <dbReference type="Rhea" id="RHEA-COMP:10464"/>
        <dbReference type="Rhea" id="RHEA-COMP:17353"/>
        <dbReference type="ChEBI" id="CHEBI:15377"/>
        <dbReference type="ChEBI" id="CHEBI:15378"/>
        <dbReference type="ChEBI" id="CHEBI:83064"/>
        <dbReference type="ChEBI" id="CHEBI:173113"/>
        <dbReference type="EC" id="3.1.4.58"/>
    </reaction>
</comment>
<dbReference type="InterPro" id="IPR004175">
    <property type="entry name" value="RNA_CPDase"/>
</dbReference>
<dbReference type="OrthoDB" id="7061261at2"/>
<evidence type="ECO:0000259" key="3">
    <source>
        <dbReference type="Pfam" id="PF02834"/>
    </source>
</evidence>
<dbReference type="Pfam" id="PF02834">
    <property type="entry name" value="LigT_PEase"/>
    <property type="match status" value="2"/>
</dbReference>
<dbReference type="GO" id="GO:0008664">
    <property type="term" value="F:RNA 2',3'-cyclic 3'-phosphodiesterase activity"/>
    <property type="evidence" value="ECO:0007669"/>
    <property type="project" value="UniProtKB-EC"/>
</dbReference>
<feature type="active site" description="Proton acceptor" evidence="2">
    <location>
        <position position="130"/>
    </location>
</feature>
<dbReference type="GO" id="GO:0004113">
    <property type="term" value="F:2',3'-cyclic-nucleotide 3'-phosphodiesterase activity"/>
    <property type="evidence" value="ECO:0007669"/>
    <property type="project" value="InterPro"/>
</dbReference>
<dbReference type="EC" id="3.1.4.58" evidence="2"/>
<keyword evidence="5" id="KW-1185">Reference proteome</keyword>
<gene>
    <name evidence="4" type="ordered locus">Mlg_0512</name>
</gene>
<dbReference type="SUPFAM" id="SSF55144">
    <property type="entry name" value="LigT-like"/>
    <property type="match status" value="1"/>
</dbReference>
<dbReference type="Gene3D" id="3.90.1140.10">
    <property type="entry name" value="Cyclic phosphodiesterase"/>
    <property type="match status" value="1"/>
</dbReference>
<comment type="function">
    <text evidence="2">Hydrolyzes RNA 2',3'-cyclic phosphodiester to an RNA 2'-phosphomonoester.</text>
</comment>
<dbReference type="KEGG" id="aeh:Mlg_0512"/>
<protein>
    <recommendedName>
        <fullName evidence="2">RNA 2',3'-cyclic phosphodiesterase</fullName>
        <shortName evidence="2">RNA 2',3'-CPDase</shortName>
        <ecNumber evidence="2">3.1.4.58</ecNumber>
    </recommendedName>
</protein>
<evidence type="ECO:0000256" key="1">
    <source>
        <dbReference type="ARBA" id="ARBA00022801"/>
    </source>
</evidence>
<dbReference type="PANTHER" id="PTHR35561:SF1">
    <property type="entry name" value="RNA 2',3'-CYCLIC PHOSPHODIESTERASE"/>
    <property type="match status" value="1"/>
</dbReference>
<reference evidence="5" key="1">
    <citation type="submission" date="2006-08" db="EMBL/GenBank/DDBJ databases">
        <title>Complete sequence of Alkalilimnicola ehrilichei MLHE-1.</title>
        <authorList>
            <person name="Copeland A."/>
            <person name="Lucas S."/>
            <person name="Lapidus A."/>
            <person name="Barry K."/>
            <person name="Detter J.C."/>
            <person name="Glavina del Rio T."/>
            <person name="Hammon N."/>
            <person name="Israni S."/>
            <person name="Dalin E."/>
            <person name="Tice H."/>
            <person name="Pitluck S."/>
            <person name="Sims D."/>
            <person name="Brettin T."/>
            <person name="Bruce D."/>
            <person name="Han C."/>
            <person name="Tapia R."/>
            <person name="Gilna P."/>
            <person name="Schmutz J."/>
            <person name="Larimer F."/>
            <person name="Land M."/>
            <person name="Hauser L."/>
            <person name="Kyrpides N."/>
            <person name="Mikhailova N."/>
            <person name="Oremland R.S."/>
            <person name="Hoeft S.E."/>
            <person name="Switzer-Blum J."/>
            <person name="Kulp T."/>
            <person name="King G."/>
            <person name="Tabita R."/>
            <person name="Witte B."/>
            <person name="Santini J.M."/>
            <person name="Basu P."/>
            <person name="Hollibaugh J.T."/>
            <person name="Xie G."/>
            <person name="Stolz J.F."/>
            <person name="Richardson P."/>
        </authorList>
    </citation>
    <scope>NUCLEOTIDE SEQUENCE [LARGE SCALE GENOMIC DNA]</scope>
    <source>
        <strain evidence="5">ATCC BAA-1101 / DSM 17681 / MLHE-1</strain>
    </source>
</reference>
<dbReference type="RefSeq" id="WP_011628261.1">
    <property type="nucleotide sequence ID" value="NC_008340.1"/>
</dbReference>
<evidence type="ECO:0000313" key="5">
    <source>
        <dbReference type="Proteomes" id="UP000001962"/>
    </source>
</evidence>
<keyword evidence="4" id="KW-0436">Ligase</keyword>
<organism evidence="4 5">
    <name type="scientific">Alkalilimnicola ehrlichii (strain ATCC BAA-1101 / DSM 17681 / MLHE-1)</name>
    <dbReference type="NCBI Taxonomy" id="187272"/>
    <lineage>
        <taxon>Bacteria</taxon>
        <taxon>Pseudomonadati</taxon>
        <taxon>Pseudomonadota</taxon>
        <taxon>Gammaproteobacteria</taxon>
        <taxon>Chromatiales</taxon>
        <taxon>Ectothiorhodospiraceae</taxon>
        <taxon>Alkalilimnicola</taxon>
    </lineage>
</organism>
<dbReference type="InterPro" id="IPR009097">
    <property type="entry name" value="Cyclic_Pdiesterase"/>
</dbReference>
<feature type="domain" description="Phosphoesterase HXTX" evidence="3">
    <location>
        <begin position="98"/>
        <end position="165"/>
    </location>
</feature>
<dbReference type="EMBL" id="CP000453">
    <property type="protein sequence ID" value="ABI55866.1"/>
    <property type="molecule type" value="Genomic_DNA"/>
</dbReference>
<feature type="short sequence motif" description="HXTX 2" evidence="2">
    <location>
        <begin position="130"/>
        <end position="133"/>
    </location>
</feature>
<dbReference type="eggNOG" id="COG1514">
    <property type="taxonomic scope" value="Bacteria"/>
</dbReference>
<proteinExistence type="inferred from homology"/>
<evidence type="ECO:0000256" key="2">
    <source>
        <dbReference type="HAMAP-Rule" id="MF_01940"/>
    </source>
</evidence>
<dbReference type="InterPro" id="IPR014051">
    <property type="entry name" value="Phosphoesterase_HXTX"/>
</dbReference>
<dbReference type="AlphaFoldDB" id="Q0ABC1"/>
<dbReference type="PANTHER" id="PTHR35561">
    <property type="entry name" value="RNA 2',3'-CYCLIC PHOSPHODIESTERASE"/>
    <property type="match status" value="1"/>
</dbReference>